<gene>
    <name evidence="10" type="ORF">GO495_30235</name>
</gene>
<dbReference type="Pfam" id="PF00082">
    <property type="entry name" value="Peptidase_S8"/>
    <property type="match status" value="1"/>
</dbReference>
<dbReference type="PANTHER" id="PTHR14218">
    <property type="entry name" value="PROTEASE S8 TRIPEPTIDYL PEPTIDASE I CLN2"/>
    <property type="match status" value="1"/>
</dbReference>
<keyword evidence="2" id="KW-0645">Protease</keyword>
<evidence type="ECO:0000256" key="6">
    <source>
        <dbReference type="ARBA" id="ARBA00022837"/>
    </source>
</evidence>
<accession>A0A6N8JKJ9</accession>
<keyword evidence="7" id="KW-0865">Zymogen</keyword>
<dbReference type="PROSITE" id="PS51695">
    <property type="entry name" value="SEDOLISIN"/>
    <property type="match status" value="1"/>
</dbReference>
<name>A0A6N8JKJ9_9BACT</name>
<dbReference type="GO" id="GO:0008240">
    <property type="term" value="F:tripeptidyl-peptidase activity"/>
    <property type="evidence" value="ECO:0007669"/>
    <property type="project" value="TreeGrafter"/>
</dbReference>
<dbReference type="InterPro" id="IPR015500">
    <property type="entry name" value="Peptidase_S8_subtilisin-rel"/>
</dbReference>
<dbReference type="InterPro" id="IPR050819">
    <property type="entry name" value="Tripeptidyl-peptidase_I"/>
</dbReference>
<dbReference type="PRINTS" id="PR00723">
    <property type="entry name" value="SUBTILISIN"/>
</dbReference>
<dbReference type="InterPro" id="IPR036852">
    <property type="entry name" value="Peptidase_S8/S53_dom_sf"/>
</dbReference>
<evidence type="ECO:0000259" key="9">
    <source>
        <dbReference type="PROSITE" id="PS51695"/>
    </source>
</evidence>
<evidence type="ECO:0000256" key="8">
    <source>
        <dbReference type="PROSITE-ProRule" id="PRU01240"/>
    </source>
</evidence>
<comment type="caution">
    <text evidence="10">The sequence shown here is derived from an EMBL/GenBank/DDBJ whole genome shotgun (WGS) entry which is preliminary data.</text>
</comment>
<dbReference type="InterPro" id="IPR015366">
    <property type="entry name" value="S53_propep"/>
</dbReference>
<evidence type="ECO:0000256" key="1">
    <source>
        <dbReference type="ARBA" id="ARBA00001913"/>
    </source>
</evidence>
<dbReference type="InterPro" id="IPR000209">
    <property type="entry name" value="Peptidase_S8/S53_dom"/>
</dbReference>
<dbReference type="SUPFAM" id="SSF54897">
    <property type="entry name" value="Protease propeptides/inhibitors"/>
    <property type="match status" value="1"/>
</dbReference>
<proteinExistence type="inferred from homology"/>
<sequence>MESQFNQYVALKGSFKSAPQAMPADDTTRNEQITVTIRIKPKKPLPDPLTDKGFKNLSREEFQKEYGASEEDIEKVTEFADHCELTLVKVDANTRTVKVQGTLSQMENAFRTAVSKYKDKEGCIFRARSGELQVPLELDNIIEGVFGLDNRQIATPKFKIRNSGQIAYARQVSTSFTADQLARIYDYPADVTGKGQCIAIIELGGGYKTADITKYFKSLKLTKPKVKAISVDGAHNSPSTPDSADGEVLLDIEVAGAVAHGATIAVYFAPNTDSGFLNAITQAVHDTHYKPSVISISWGSAESNWTEQSLQAYNGVFQEAAALGVTICAAAGDSGSNDGVNDGQVHVDFPASSPYVVACGGTRLNVNAANEITEEVVWHENDSSATGGGVSDVFPLPDYQSASKVPVSLHTKKAGRGVPDIAAVADPATGYDVLVDGQSLVIGGTSAVAPLMAGLIALINEKLKRPAGFIHTKLYASADVCRDIIQGDNITVTGNKGYKAGKGWDACTGMGVPIGSKLLEILA</sequence>
<evidence type="ECO:0000313" key="11">
    <source>
        <dbReference type="Proteomes" id="UP000468388"/>
    </source>
</evidence>
<dbReference type="CDD" id="cd11377">
    <property type="entry name" value="Pro-peptidase_S53"/>
    <property type="match status" value="1"/>
</dbReference>
<keyword evidence="6" id="KW-0106">Calcium</keyword>
<dbReference type="Gene3D" id="3.40.50.200">
    <property type="entry name" value="Peptidase S8/S53 domain"/>
    <property type="match status" value="1"/>
</dbReference>
<evidence type="ECO:0000256" key="7">
    <source>
        <dbReference type="ARBA" id="ARBA00023145"/>
    </source>
</evidence>
<dbReference type="SUPFAM" id="SSF52743">
    <property type="entry name" value="Subtilisin-like"/>
    <property type="match status" value="1"/>
</dbReference>
<dbReference type="GO" id="GO:0004252">
    <property type="term" value="F:serine-type endopeptidase activity"/>
    <property type="evidence" value="ECO:0007669"/>
    <property type="project" value="InterPro"/>
</dbReference>
<feature type="domain" description="Peptidase S53" evidence="9">
    <location>
        <begin position="175"/>
        <end position="523"/>
    </location>
</feature>
<dbReference type="RefSeq" id="WP_157303695.1">
    <property type="nucleotide sequence ID" value="NZ_BAAAZB010000005.1"/>
</dbReference>
<dbReference type="AlphaFoldDB" id="A0A6N8JKJ9"/>
<comment type="caution">
    <text evidence="8">Lacks conserved residue(s) required for the propagation of feature annotation.</text>
</comment>
<reference evidence="10 11" key="1">
    <citation type="submission" date="2019-12" db="EMBL/GenBank/DDBJ databases">
        <title>The draft genomic sequence of strain Chitinophaga oryziterrae JCM 16595.</title>
        <authorList>
            <person name="Zhang X."/>
        </authorList>
    </citation>
    <scope>NUCLEOTIDE SEQUENCE [LARGE SCALE GENOMIC DNA]</scope>
    <source>
        <strain evidence="10 11">JCM 16595</strain>
    </source>
</reference>
<dbReference type="CDD" id="cd04056">
    <property type="entry name" value="Peptidases_S53"/>
    <property type="match status" value="1"/>
</dbReference>
<organism evidence="10 11">
    <name type="scientific">Chitinophaga oryziterrae</name>
    <dbReference type="NCBI Taxonomy" id="1031224"/>
    <lineage>
        <taxon>Bacteria</taxon>
        <taxon>Pseudomonadati</taxon>
        <taxon>Bacteroidota</taxon>
        <taxon>Chitinophagia</taxon>
        <taxon>Chitinophagales</taxon>
        <taxon>Chitinophagaceae</taxon>
        <taxon>Chitinophaga</taxon>
    </lineage>
</organism>
<dbReference type="PROSITE" id="PS51892">
    <property type="entry name" value="SUBTILASE"/>
    <property type="match status" value="1"/>
</dbReference>
<evidence type="ECO:0000256" key="5">
    <source>
        <dbReference type="ARBA" id="ARBA00022825"/>
    </source>
</evidence>
<evidence type="ECO:0000256" key="2">
    <source>
        <dbReference type="ARBA" id="ARBA00022670"/>
    </source>
</evidence>
<dbReference type="InterPro" id="IPR030400">
    <property type="entry name" value="Sedolisin_dom"/>
</dbReference>
<dbReference type="PANTHER" id="PTHR14218:SF15">
    <property type="entry name" value="TRIPEPTIDYL-PEPTIDASE 1"/>
    <property type="match status" value="1"/>
</dbReference>
<dbReference type="GO" id="GO:0006508">
    <property type="term" value="P:proteolysis"/>
    <property type="evidence" value="ECO:0007669"/>
    <property type="project" value="UniProtKB-KW"/>
</dbReference>
<keyword evidence="5" id="KW-0720">Serine protease</keyword>
<keyword evidence="11" id="KW-1185">Reference proteome</keyword>
<dbReference type="SMART" id="SM00944">
    <property type="entry name" value="Pro-kuma_activ"/>
    <property type="match status" value="1"/>
</dbReference>
<evidence type="ECO:0000313" key="10">
    <source>
        <dbReference type="EMBL" id="MVT44909.1"/>
    </source>
</evidence>
<evidence type="ECO:0000256" key="4">
    <source>
        <dbReference type="ARBA" id="ARBA00022801"/>
    </source>
</evidence>
<keyword evidence="3" id="KW-0479">Metal-binding</keyword>
<comment type="similarity">
    <text evidence="8">Belongs to the peptidase S8 family.</text>
</comment>
<dbReference type="EMBL" id="WRXO01000013">
    <property type="protein sequence ID" value="MVT44909.1"/>
    <property type="molecule type" value="Genomic_DNA"/>
</dbReference>
<keyword evidence="4" id="KW-0378">Hydrolase</keyword>
<dbReference type="OrthoDB" id="9002785at2"/>
<dbReference type="Pfam" id="PF09286">
    <property type="entry name" value="Pro-kuma_activ"/>
    <property type="match status" value="1"/>
</dbReference>
<dbReference type="Proteomes" id="UP000468388">
    <property type="component" value="Unassembled WGS sequence"/>
</dbReference>
<evidence type="ECO:0000256" key="3">
    <source>
        <dbReference type="ARBA" id="ARBA00022723"/>
    </source>
</evidence>
<protein>
    <submittedName>
        <fullName evidence="10">S8 family serine peptidase</fullName>
    </submittedName>
</protein>
<dbReference type="GO" id="GO:0046872">
    <property type="term" value="F:metal ion binding"/>
    <property type="evidence" value="ECO:0007669"/>
    <property type="project" value="UniProtKB-KW"/>
</dbReference>
<comment type="cofactor">
    <cofactor evidence="1">
        <name>Ca(2+)</name>
        <dbReference type="ChEBI" id="CHEBI:29108"/>
    </cofactor>
</comment>